<evidence type="ECO:0000313" key="7">
    <source>
        <dbReference type="Proteomes" id="UP000245412"/>
    </source>
</evidence>
<dbReference type="InterPro" id="IPR011013">
    <property type="entry name" value="Gal_mutarotase_sf_dom"/>
</dbReference>
<dbReference type="EC" id="3.2.1.23" evidence="2"/>
<organism evidence="6 7">
    <name type="scientific">Murimonas intestini</name>
    <dbReference type="NCBI Taxonomy" id="1337051"/>
    <lineage>
        <taxon>Bacteria</taxon>
        <taxon>Bacillati</taxon>
        <taxon>Bacillota</taxon>
        <taxon>Clostridia</taxon>
        <taxon>Lachnospirales</taxon>
        <taxon>Lachnospiraceae</taxon>
        <taxon>Murimonas</taxon>
    </lineage>
</organism>
<dbReference type="Proteomes" id="UP000245412">
    <property type="component" value="Unassembled WGS sequence"/>
</dbReference>
<dbReference type="Gene3D" id="2.70.98.10">
    <property type="match status" value="1"/>
</dbReference>
<dbReference type="AlphaFoldDB" id="A0AB73T5H3"/>
<name>A0AB73T5H3_9FIRM</name>
<dbReference type="SMART" id="SM01038">
    <property type="entry name" value="Bgal_small_N"/>
    <property type="match status" value="1"/>
</dbReference>
<evidence type="ECO:0000313" key="6">
    <source>
        <dbReference type="EMBL" id="PWJ76593.1"/>
    </source>
</evidence>
<protein>
    <recommendedName>
        <fullName evidence="2">beta-galactosidase</fullName>
        <ecNumber evidence="2">3.2.1.23</ecNumber>
    </recommendedName>
</protein>
<dbReference type="InterPro" id="IPR050347">
    <property type="entry name" value="Bact_Beta-galactosidase"/>
</dbReference>
<gene>
    <name evidence="6" type="ORF">C7383_10438</name>
</gene>
<dbReference type="InterPro" id="IPR014718">
    <property type="entry name" value="GH-type_carb-bd"/>
</dbReference>
<keyword evidence="7" id="KW-1185">Reference proteome</keyword>
<reference evidence="6 7" key="1">
    <citation type="submission" date="2018-05" db="EMBL/GenBank/DDBJ databases">
        <authorList>
            <person name="Goeker M."/>
            <person name="Huntemann M."/>
            <person name="Clum A."/>
            <person name="Pillay M."/>
            <person name="Palaniappan K."/>
            <person name="Varghese N."/>
            <person name="Mikhailova N."/>
            <person name="Stamatis D."/>
            <person name="Reddy T."/>
            <person name="Daum C."/>
            <person name="Shapiro N."/>
            <person name="Ivanova N."/>
            <person name="Kyrpides N."/>
            <person name="Woyke T."/>
        </authorList>
    </citation>
    <scope>NUCLEOTIDE SEQUENCE [LARGE SCALE GENOMIC DNA]</scope>
    <source>
        <strain evidence="6 7">DSM 26524</strain>
    </source>
</reference>
<evidence type="ECO:0000256" key="2">
    <source>
        <dbReference type="ARBA" id="ARBA00012756"/>
    </source>
</evidence>
<keyword evidence="4" id="KW-0326">Glycosidase</keyword>
<comment type="catalytic activity">
    <reaction evidence="1">
        <text>Hydrolysis of terminal non-reducing beta-D-galactose residues in beta-D-galactosides.</text>
        <dbReference type="EC" id="3.2.1.23"/>
    </reaction>
</comment>
<evidence type="ECO:0000256" key="3">
    <source>
        <dbReference type="ARBA" id="ARBA00022801"/>
    </source>
</evidence>
<dbReference type="EMBL" id="QGGY01000004">
    <property type="protein sequence ID" value="PWJ76593.1"/>
    <property type="molecule type" value="Genomic_DNA"/>
</dbReference>
<sequence>MDYTNNKLKLVYGDVTLGVQGPDFHYIFSYQTGGPESLVIQGKEWLYRTPKPTFWRALTDNDRGSKFHLRSGMWLAADMFIKHADTEVKVNGEEIPLPKAPANNQYHAGAEADSVEIIFTYETITVPSASVTVSYLTEPGGEILVSVHYFGKAGLPELPVFGMRFVMPSRADGFCYEGLSGETYPDRMAGGIRGIYETEGLPVTPYIVPQECGMHMDTGWVEIYRSTVLDNRKRECLQSGIRFSAAEGNFAFSCLPYTAEELENATHHEELPPARRTVLCIAGAVRGVGGIDSWGSDVESEYCIDAGKDICYSFRIGKAVHKSVSGSSI</sequence>
<dbReference type="GO" id="GO:0005990">
    <property type="term" value="P:lactose catabolic process"/>
    <property type="evidence" value="ECO:0007669"/>
    <property type="project" value="TreeGrafter"/>
</dbReference>
<feature type="domain" description="Beta galactosidase small chain/" evidence="5">
    <location>
        <begin position="18"/>
        <end position="317"/>
    </location>
</feature>
<accession>A0AB73T5H3</accession>
<dbReference type="InterPro" id="IPR004199">
    <property type="entry name" value="B-gal_small/dom_5"/>
</dbReference>
<evidence type="ECO:0000256" key="4">
    <source>
        <dbReference type="ARBA" id="ARBA00023295"/>
    </source>
</evidence>
<dbReference type="GO" id="GO:0009341">
    <property type="term" value="C:beta-galactosidase complex"/>
    <property type="evidence" value="ECO:0007669"/>
    <property type="project" value="InterPro"/>
</dbReference>
<dbReference type="GO" id="GO:0030246">
    <property type="term" value="F:carbohydrate binding"/>
    <property type="evidence" value="ECO:0007669"/>
    <property type="project" value="InterPro"/>
</dbReference>
<dbReference type="PANTHER" id="PTHR46323:SF2">
    <property type="entry name" value="BETA-GALACTOSIDASE"/>
    <property type="match status" value="1"/>
</dbReference>
<proteinExistence type="predicted"/>
<dbReference type="GO" id="GO:0004565">
    <property type="term" value="F:beta-galactosidase activity"/>
    <property type="evidence" value="ECO:0007669"/>
    <property type="project" value="UniProtKB-EC"/>
</dbReference>
<dbReference type="SUPFAM" id="SSF74650">
    <property type="entry name" value="Galactose mutarotase-like"/>
    <property type="match status" value="1"/>
</dbReference>
<evidence type="ECO:0000259" key="5">
    <source>
        <dbReference type="SMART" id="SM01038"/>
    </source>
</evidence>
<dbReference type="PANTHER" id="PTHR46323">
    <property type="entry name" value="BETA-GALACTOSIDASE"/>
    <property type="match status" value="1"/>
</dbReference>
<evidence type="ECO:0000256" key="1">
    <source>
        <dbReference type="ARBA" id="ARBA00001412"/>
    </source>
</evidence>
<dbReference type="Pfam" id="PF02929">
    <property type="entry name" value="Bgal_small_N"/>
    <property type="match status" value="1"/>
</dbReference>
<comment type="caution">
    <text evidence="6">The sequence shown here is derived from an EMBL/GenBank/DDBJ whole genome shotgun (WGS) entry which is preliminary data.</text>
</comment>
<keyword evidence="3" id="KW-0378">Hydrolase</keyword>
<dbReference type="RefSeq" id="WP_109625744.1">
    <property type="nucleotide sequence ID" value="NZ_JANKBI010000008.1"/>
</dbReference>